<gene>
    <name evidence="2" type="ORF">SDC9_143178</name>
</gene>
<organism evidence="2">
    <name type="scientific">bioreactor metagenome</name>
    <dbReference type="NCBI Taxonomy" id="1076179"/>
    <lineage>
        <taxon>unclassified sequences</taxon>
        <taxon>metagenomes</taxon>
        <taxon>ecological metagenomes</taxon>
    </lineage>
</organism>
<sequence length="190" mass="21872">MADLSKDCLNTSLNSFFKKDSKEAQNALQIETKVKELQKNISNYLLKLSKISITKESIDDIDNLFNTINDIERIGAHSENIAEISIESIDKKIDMSDEGTKEIKQMYEKVKENCESIIKLIETKDSNIARKIIKTEEEVNKIEKSIRVNHIYRLNNNDCNIDSGILYLDLITNLERISDHCSNIAKRVYN</sequence>
<proteinExistence type="predicted"/>
<dbReference type="InterPro" id="IPR028366">
    <property type="entry name" value="PhoU"/>
</dbReference>
<evidence type="ECO:0000313" key="2">
    <source>
        <dbReference type="EMBL" id="MPM96022.1"/>
    </source>
</evidence>
<dbReference type="SUPFAM" id="SSF109755">
    <property type="entry name" value="PhoU-like"/>
    <property type="match status" value="1"/>
</dbReference>
<dbReference type="InterPro" id="IPR038078">
    <property type="entry name" value="PhoU-like_sf"/>
</dbReference>
<evidence type="ECO:0000259" key="1">
    <source>
        <dbReference type="Pfam" id="PF01895"/>
    </source>
</evidence>
<feature type="domain" description="PhoU" evidence="1">
    <location>
        <begin position="1"/>
        <end position="84"/>
    </location>
</feature>
<dbReference type="EMBL" id="VSSQ01042438">
    <property type="protein sequence ID" value="MPM96022.1"/>
    <property type="molecule type" value="Genomic_DNA"/>
</dbReference>
<reference evidence="2" key="1">
    <citation type="submission" date="2019-08" db="EMBL/GenBank/DDBJ databases">
        <authorList>
            <person name="Kucharzyk K."/>
            <person name="Murdoch R.W."/>
            <person name="Higgins S."/>
            <person name="Loffler F."/>
        </authorList>
    </citation>
    <scope>NUCLEOTIDE SEQUENCE</scope>
</reference>
<comment type="caution">
    <text evidence="2">The sequence shown here is derived from an EMBL/GenBank/DDBJ whole genome shotgun (WGS) entry which is preliminary data.</text>
</comment>
<dbReference type="Pfam" id="PF01895">
    <property type="entry name" value="PhoU"/>
    <property type="match status" value="2"/>
</dbReference>
<dbReference type="GO" id="GO:0030643">
    <property type="term" value="P:intracellular phosphate ion homeostasis"/>
    <property type="evidence" value="ECO:0007669"/>
    <property type="project" value="InterPro"/>
</dbReference>
<dbReference type="InterPro" id="IPR026022">
    <property type="entry name" value="PhoU_dom"/>
</dbReference>
<dbReference type="PANTHER" id="PTHR42930">
    <property type="entry name" value="PHOSPHATE-SPECIFIC TRANSPORT SYSTEM ACCESSORY PROTEIN PHOU"/>
    <property type="match status" value="1"/>
</dbReference>
<dbReference type="AlphaFoldDB" id="A0A645E647"/>
<dbReference type="PANTHER" id="PTHR42930:SF3">
    <property type="entry name" value="PHOSPHATE-SPECIFIC TRANSPORT SYSTEM ACCESSORY PROTEIN PHOU"/>
    <property type="match status" value="1"/>
</dbReference>
<accession>A0A645E647</accession>
<dbReference type="GO" id="GO:0045936">
    <property type="term" value="P:negative regulation of phosphate metabolic process"/>
    <property type="evidence" value="ECO:0007669"/>
    <property type="project" value="InterPro"/>
</dbReference>
<protein>
    <recommendedName>
        <fullName evidence="1">PhoU domain-containing protein</fullName>
    </recommendedName>
</protein>
<feature type="domain" description="PhoU" evidence="1">
    <location>
        <begin position="103"/>
        <end position="188"/>
    </location>
</feature>
<name>A0A645E647_9ZZZZ</name>
<dbReference type="Gene3D" id="1.20.58.220">
    <property type="entry name" value="Phosphate transport system protein phou homolog 2, domain 2"/>
    <property type="match status" value="1"/>
</dbReference>